<dbReference type="RefSeq" id="XP_006038873.2">
    <property type="nucleotide sequence ID" value="XM_006038811.3"/>
</dbReference>
<dbReference type="FunFam" id="2.60.40.10:FF:000088">
    <property type="entry name" value="Butyrophilin subfamily 1 member A1"/>
    <property type="match status" value="1"/>
</dbReference>
<dbReference type="InterPro" id="IPR013320">
    <property type="entry name" value="ConA-like_dom_sf"/>
</dbReference>
<dbReference type="InterPro" id="IPR003599">
    <property type="entry name" value="Ig_sub"/>
</dbReference>
<dbReference type="SUPFAM" id="SSF49899">
    <property type="entry name" value="Concanavalin A-like lectins/glucanases"/>
    <property type="match status" value="1"/>
</dbReference>
<organism evidence="13 14">
    <name type="scientific">Alligator sinensis</name>
    <name type="common">Chinese alligator</name>
    <dbReference type="NCBI Taxonomy" id="38654"/>
    <lineage>
        <taxon>Eukaryota</taxon>
        <taxon>Metazoa</taxon>
        <taxon>Chordata</taxon>
        <taxon>Craniata</taxon>
        <taxon>Vertebrata</taxon>
        <taxon>Euteleostomi</taxon>
        <taxon>Archelosauria</taxon>
        <taxon>Archosauria</taxon>
        <taxon>Crocodylia</taxon>
        <taxon>Alligatoridae</taxon>
        <taxon>Alligatorinae</taxon>
        <taxon>Alligator</taxon>
    </lineage>
</organism>
<dbReference type="InParanoid" id="A0A1U7SCK1"/>
<keyword evidence="3 10" id="KW-0812">Transmembrane</keyword>
<evidence type="ECO:0000256" key="3">
    <source>
        <dbReference type="ARBA" id="ARBA00022692"/>
    </source>
</evidence>
<dbReference type="GeneID" id="102381789"/>
<dbReference type="InterPro" id="IPR013106">
    <property type="entry name" value="Ig_V-set"/>
</dbReference>
<dbReference type="SMART" id="SM00449">
    <property type="entry name" value="SPRY"/>
    <property type="match status" value="1"/>
</dbReference>
<dbReference type="FunFam" id="2.60.120.920:FF:000004">
    <property type="entry name" value="Butyrophilin subfamily 1 member A1"/>
    <property type="match status" value="1"/>
</dbReference>
<keyword evidence="9" id="KW-0393">Immunoglobulin domain</keyword>
<dbReference type="Proteomes" id="UP000189705">
    <property type="component" value="Unplaced"/>
</dbReference>
<evidence type="ECO:0000259" key="12">
    <source>
        <dbReference type="PROSITE" id="PS50835"/>
    </source>
</evidence>
<evidence type="ECO:0000259" key="11">
    <source>
        <dbReference type="PROSITE" id="PS50188"/>
    </source>
</evidence>
<dbReference type="InterPro" id="IPR013783">
    <property type="entry name" value="Ig-like_fold"/>
</dbReference>
<evidence type="ECO:0000256" key="10">
    <source>
        <dbReference type="SAM" id="Phobius"/>
    </source>
</evidence>
<dbReference type="GO" id="GO:0050852">
    <property type="term" value="P:T cell receptor signaling pathway"/>
    <property type="evidence" value="ECO:0007669"/>
    <property type="project" value="TreeGrafter"/>
</dbReference>
<comment type="similarity">
    <text evidence="2">Belongs to the immunoglobulin superfamily. BTN/MOG family.</text>
</comment>
<evidence type="ECO:0000256" key="2">
    <source>
        <dbReference type="ARBA" id="ARBA00007591"/>
    </source>
</evidence>
<accession>A0A1U7SCK1</accession>
<dbReference type="eggNOG" id="ENOG502QSRZ">
    <property type="taxonomic scope" value="Eukaryota"/>
</dbReference>
<dbReference type="SMART" id="SM00409">
    <property type="entry name" value="IG"/>
    <property type="match status" value="1"/>
</dbReference>
<dbReference type="InterPro" id="IPR050504">
    <property type="entry name" value="IgSF_BTN/MOG"/>
</dbReference>
<dbReference type="KEGG" id="asn:102381789"/>
<dbReference type="PROSITE" id="PS50188">
    <property type="entry name" value="B302_SPRY"/>
    <property type="match status" value="1"/>
</dbReference>
<keyword evidence="4" id="KW-0732">Signal</keyword>
<dbReference type="CDD" id="cd05713">
    <property type="entry name" value="IgV_MOG_like"/>
    <property type="match status" value="1"/>
</dbReference>
<dbReference type="SUPFAM" id="SSF48726">
    <property type="entry name" value="Immunoglobulin"/>
    <property type="match status" value="1"/>
</dbReference>
<dbReference type="InterPro" id="IPR053896">
    <property type="entry name" value="BTN3A2-like_Ig-C"/>
</dbReference>
<sequence length="480" mass="53919">MRKMPSSLCQISRVSTSLPGFLTFFITFHICKLESALFTVVGPDQPITAIVGEEIVLPCRLSPSMSAENMEVRWFRSEFKNVVHLYRDGRDQFGGQMPEYERRTVFWKDDITDGNVSLMILNIRPSDEGQYTCLVDDDITSEAAVIDLKVAALGSNPVISVEDYQKGGIRVTCRSAEWYPEPQALWRNGQGHHIASLSEIKSPKVNGLFETEISVVISGHPNLNLSCWIRNSLLDREKESTIHISALFFPSVNPWMVALSVILVIVLSFIILDVYLFRITGNLQRELGWKRAVICPGLGQTAPPLEKEEVTLDPDTAHRYLILSEDGKSGRWADARPDLPDNPERFDTWACVLGHEGFSSGRHWWEVEVGEGRWWALGVARESVGRKGQISFSPKEGVWAVRCCGGKYEALTAPDPTPLPLDRAPSRVRVYLDCTLGRVSFLDADTEAPIFTFPPASFAGSRMWPWFLVLFGEINLSQRQ</sequence>
<dbReference type="Gene3D" id="2.60.40.10">
    <property type="entry name" value="Immunoglobulins"/>
    <property type="match status" value="2"/>
</dbReference>
<feature type="domain" description="Ig-like" evidence="12">
    <location>
        <begin position="19"/>
        <end position="151"/>
    </location>
</feature>
<dbReference type="FunFam" id="2.60.40.10:FF:000208">
    <property type="entry name" value="Butyrophilin subfamily 1 member A1"/>
    <property type="match status" value="1"/>
</dbReference>
<dbReference type="InterPro" id="IPR036179">
    <property type="entry name" value="Ig-like_dom_sf"/>
</dbReference>
<evidence type="ECO:0000313" key="14">
    <source>
        <dbReference type="RefSeq" id="XP_006038873.2"/>
    </source>
</evidence>
<evidence type="ECO:0000256" key="5">
    <source>
        <dbReference type="ARBA" id="ARBA00022989"/>
    </source>
</evidence>
<evidence type="ECO:0000256" key="7">
    <source>
        <dbReference type="ARBA" id="ARBA00023157"/>
    </source>
</evidence>
<proteinExistence type="inferred from homology"/>
<reference evidence="14" key="1">
    <citation type="submission" date="2025-08" db="UniProtKB">
        <authorList>
            <consortium name="RefSeq"/>
        </authorList>
    </citation>
    <scope>IDENTIFICATION</scope>
</reference>
<feature type="transmembrane region" description="Helical" evidence="10">
    <location>
        <begin position="255"/>
        <end position="277"/>
    </location>
</feature>
<dbReference type="InterPro" id="IPR003877">
    <property type="entry name" value="SPRY_dom"/>
</dbReference>
<dbReference type="Pfam" id="PF22705">
    <property type="entry name" value="C2-set_3"/>
    <property type="match status" value="1"/>
</dbReference>
<evidence type="ECO:0000313" key="13">
    <source>
        <dbReference type="Proteomes" id="UP000189705"/>
    </source>
</evidence>
<dbReference type="GO" id="GO:0001817">
    <property type="term" value="P:regulation of cytokine production"/>
    <property type="evidence" value="ECO:0007669"/>
    <property type="project" value="TreeGrafter"/>
</dbReference>
<dbReference type="PRINTS" id="PR01407">
    <property type="entry name" value="BUTYPHLNCDUF"/>
</dbReference>
<feature type="domain" description="B30.2/SPRY" evidence="11">
    <location>
        <begin position="290"/>
        <end position="480"/>
    </location>
</feature>
<dbReference type="PANTHER" id="PTHR24100:SF149">
    <property type="entry name" value="BG-LIKE ANTIGEN 1-RELATED"/>
    <property type="match status" value="1"/>
</dbReference>
<comment type="subcellular location">
    <subcellularLocation>
        <location evidence="1">Membrane</location>
        <topology evidence="1">Single-pass type I membrane protein</topology>
    </subcellularLocation>
</comment>
<dbReference type="Pfam" id="PF07686">
    <property type="entry name" value="V-set"/>
    <property type="match status" value="1"/>
</dbReference>
<dbReference type="SMART" id="SM00406">
    <property type="entry name" value="IGv"/>
    <property type="match status" value="1"/>
</dbReference>
<keyword evidence="13" id="KW-1185">Reference proteome</keyword>
<dbReference type="InterPro" id="IPR001870">
    <property type="entry name" value="B30.2/SPRY"/>
</dbReference>
<evidence type="ECO:0000256" key="9">
    <source>
        <dbReference type="ARBA" id="ARBA00023319"/>
    </source>
</evidence>
<protein>
    <submittedName>
        <fullName evidence="14">Butyrophilin subfamily 1 member A1-like</fullName>
    </submittedName>
</protein>
<keyword evidence="5 10" id="KW-1133">Transmembrane helix</keyword>
<dbReference type="Pfam" id="PF13765">
    <property type="entry name" value="PRY"/>
    <property type="match status" value="1"/>
</dbReference>
<dbReference type="InterPro" id="IPR043136">
    <property type="entry name" value="B30.2/SPRY_sf"/>
</dbReference>
<evidence type="ECO:0000256" key="6">
    <source>
        <dbReference type="ARBA" id="ARBA00023136"/>
    </source>
</evidence>
<keyword evidence="6 10" id="KW-0472">Membrane</keyword>
<dbReference type="PANTHER" id="PTHR24100">
    <property type="entry name" value="BUTYROPHILIN"/>
    <property type="match status" value="1"/>
</dbReference>
<dbReference type="CDD" id="cd12888">
    <property type="entry name" value="SPRY_PRY_TRIM7_like"/>
    <property type="match status" value="1"/>
</dbReference>
<dbReference type="GO" id="GO:0009897">
    <property type="term" value="C:external side of plasma membrane"/>
    <property type="evidence" value="ECO:0007669"/>
    <property type="project" value="TreeGrafter"/>
</dbReference>
<dbReference type="Pfam" id="PF00622">
    <property type="entry name" value="SPRY"/>
    <property type="match status" value="1"/>
</dbReference>
<evidence type="ECO:0000256" key="8">
    <source>
        <dbReference type="ARBA" id="ARBA00023180"/>
    </source>
</evidence>
<dbReference type="GO" id="GO:0005102">
    <property type="term" value="F:signaling receptor binding"/>
    <property type="evidence" value="ECO:0007669"/>
    <property type="project" value="TreeGrafter"/>
</dbReference>
<evidence type="ECO:0000256" key="1">
    <source>
        <dbReference type="ARBA" id="ARBA00004479"/>
    </source>
</evidence>
<name>A0A1U7SCK1_ALLSI</name>
<dbReference type="AlphaFoldDB" id="A0A1U7SCK1"/>
<dbReference type="InterPro" id="IPR006574">
    <property type="entry name" value="PRY"/>
</dbReference>
<dbReference type="InterPro" id="IPR007110">
    <property type="entry name" value="Ig-like_dom"/>
</dbReference>
<evidence type="ECO:0000256" key="4">
    <source>
        <dbReference type="ARBA" id="ARBA00022729"/>
    </source>
</evidence>
<keyword evidence="8" id="KW-0325">Glycoprotein</keyword>
<gene>
    <name evidence="14" type="primary">LOC102381789</name>
</gene>
<dbReference type="PROSITE" id="PS50835">
    <property type="entry name" value="IG_LIKE"/>
    <property type="match status" value="1"/>
</dbReference>
<keyword evidence="7" id="KW-1015">Disulfide bond</keyword>
<dbReference type="Gene3D" id="2.60.120.920">
    <property type="match status" value="1"/>
</dbReference>
<dbReference type="SMART" id="SM00589">
    <property type="entry name" value="PRY"/>
    <property type="match status" value="1"/>
</dbReference>
<dbReference type="InterPro" id="IPR003879">
    <property type="entry name" value="Butyrophylin_SPRY"/>
</dbReference>